<evidence type="ECO:0000259" key="1">
    <source>
        <dbReference type="Pfam" id="PF09825"/>
    </source>
</evidence>
<protein>
    <recommendedName>
        <fullName evidence="1">Biotin-protein ligase N-terminal domain-containing protein</fullName>
    </recommendedName>
</protein>
<dbReference type="AlphaFoldDB" id="A0A5J4KW45"/>
<dbReference type="Pfam" id="PF09825">
    <property type="entry name" value="BPL_N"/>
    <property type="match status" value="1"/>
</dbReference>
<gene>
    <name evidence="2" type="ORF">A45J_1185</name>
</gene>
<organism evidence="2">
    <name type="scientific">hot springs metagenome</name>
    <dbReference type="NCBI Taxonomy" id="433727"/>
    <lineage>
        <taxon>unclassified sequences</taxon>
        <taxon>metagenomes</taxon>
        <taxon>ecological metagenomes</taxon>
    </lineage>
</organism>
<comment type="caution">
    <text evidence="2">The sequence shown here is derived from an EMBL/GenBank/DDBJ whole genome shotgun (WGS) entry which is preliminary data.</text>
</comment>
<accession>A0A5J4KW45</accession>
<sequence>MAYKALKANNLSFELITSEDIRKGCLKDYKMLFVPGGWASNKLKTLGNEGINEIRNFVNRGGNYLGFCGGAGLATLDGIGLLNIKRMPTGQRVPSFSGRIYLNINEHPVWNSLEPSAFSLQPIFHAWWPSQFLIKDKDIKILATYGDALPDSFSSDLNVGDVQANRGWSELEDAYKINLNPDRLKNEPAIVEGNFGKGKVILSLIHFDTPDDENGAAVLKNLWKYLGGTEMQESRKTEIKTSDPLSFQTSELVAYIENTVDDLISLGIRNFLWFWRNPMLLQWRRGVRGLEYCTLHIIVKEIAEMLKKQHTEYSIQDIDLDKIKELLIPFVEKAKQLLIMERIAMQNGYITYEKCNNPQIQNMRIELFGNSKSHGGLFKKLIDELDNNLYILLKKTGGHNDAN</sequence>
<feature type="domain" description="Biotin-protein ligase N-terminal" evidence="1">
    <location>
        <begin position="30"/>
        <end position="72"/>
    </location>
</feature>
<dbReference type="SUPFAM" id="SSF52317">
    <property type="entry name" value="Class I glutamine amidotransferase-like"/>
    <property type="match status" value="1"/>
</dbReference>
<proteinExistence type="predicted"/>
<dbReference type="InterPro" id="IPR029062">
    <property type="entry name" value="Class_I_gatase-like"/>
</dbReference>
<reference evidence="2" key="1">
    <citation type="submission" date="2019-10" db="EMBL/GenBank/DDBJ databases">
        <title>Metagenomic sequencing of thiosulfate-disproportionating enrichment culture.</title>
        <authorList>
            <person name="Umezawa K."/>
            <person name="Kojima H."/>
            <person name="Fukui M."/>
        </authorList>
    </citation>
    <scope>NUCLEOTIDE SEQUENCE</scope>
    <source>
        <strain evidence="2">45J</strain>
    </source>
</reference>
<name>A0A5J4KW45_9ZZZZ</name>
<dbReference type="EMBL" id="BLAB01000001">
    <property type="protein sequence ID" value="GER93444.1"/>
    <property type="molecule type" value="Genomic_DNA"/>
</dbReference>
<dbReference type="InterPro" id="IPR019197">
    <property type="entry name" value="Biotin-prot_ligase_N"/>
</dbReference>
<evidence type="ECO:0000313" key="2">
    <source>
        <dbReference type="EMBL" id="GER93444.1"/>
    </source>
</evidence>
<dbReference type="Gene3D" id="3.40.50.880">
    <property type="match status" value="1"/>
</dbReference>